<dbReference type="EMBL" id="LCMA01000024">
    <property type="protein sequence ID" value="KKU25603.1"/>
    <property type="molecule type" value="Genomic_DNA"/>
</dbReference>
<dbReference type="Gene3D" id="3.30.420.40">
    <property type="match status" value="3"/>
</dbReference>
<keyword evidence="2 5" id="KW-0132">Cell division</keyword>
<dbReference type="InterPro" id="IPR043129">
    <property type="entry name" value="ATPase_NBD"/>
</dbReference>
<evidence type="ECO:0000256" key="2">
    <source>
        <dbReference type="ARBA" id="ARBA00022618"/>
    </source>
</evidence>
<reference evidence="7 8" key="1">
    <citation type="journal article" date="2015" name="Nature">
        <title>rRNA introns, odd ribosomes, and small enigmatic genomes across a large radiation of phyla.</title>
        <authorList>
            <person name="Brown C.T."/>
            <person name="Hug L.A."/>
            <person name="Thomas B.C."/>
            <person name="Sharon I."/>
            <person name="Castelle C.J."/>
            <person name="Singh A."/>
            <person name="Wilkins M.J."/>
            <person name="Williams K.H."/>
            <person name="Banfield J.F."/>
        </authorList>
    </citation>
    <scope>NUCLEOTIDE SEQUENCE [LARGE SCALE GENOMIC DNA]</scope>
</reference>
<dbReference type="SMART" id="SM00842">
    <property type="entry name" value="FtsA"/>
    <property type="match status" value="1"/>
</dbReference>
<accession>A0A0G1R6A1</accession>
<sequence>MSKNISVGIDIGSYQIKVVVSEAVKENEKTSPKIIGVGYAESRGLRHGYILNQEEVVSSLRSAISQAEKASGVKIRKAFVSIGGVGLSGVTSSGTIIISRADYEITDLDVRKVTEASLTEIPKTVSINRKVMHTVPIQFKVDGKAVYGKPIGMKGTKLEVKTLFITCLENHFNDLVETLGETCIEVEDVVAAPIAASLVTLSKTQKIAGCVLANIGSETVSIAVFENGIPISVEVFPFGGNDITNDIALGLKIPLEQAEDLKRGAITGIIYPKKKLDEIVAARLSDIFELIDAHLKKIGRNGLLPAGIVLTGGSSGMETIEDLAKAALRLPSRIASINFGDNKTQVKDASWSVAFGLCILGLSEEDQGLNGIKIAKKAGTDVMGWLKQFLP</sequence>
<dbReference type="AlphaFoldDB" id="A0A0G1R6A1"/>
<dbReference type="SUPFAM" id="SSF53067">
    <property type="entry name" value="Actin-like ATPase domain"/>
    <property type="match status" value="2"/>
</dbReference>
<dbReference type="PANTHER" id="PTHR32432">
    <property type="entry name" value="CELL DIVISION PROTEIN FTSA-RELATED"/>
    <property type="match status" value="1"/>
</dbReference>
<comment type="subunit">
    <text evidence="5">Self-interacts. Interacts with FtsZ.</text>
</comment>
<comment type="subcellular location">
    <subcellularLocation>
        <location evidence="5">Cell membrane</location>
        <topology evidence="5">Peripheral membrane protein</topology>
        <orientation evidence="5">Cytoplasmic side</orientation>
    </subcellularLocation>
    <text evidence="5">Localizes to the Z ring in an FtsZ-dependent manner. Targeted to the membrane through a conserved C-terminal amphipathic helix.</text>
</comment>
<dbReference type="PANTHER" id="PTHR32432:SF4">
    <property type="entry name" value="CELL DIVISION PROTEIN FTSA"/>
    <property type="match status" value="1"/>
</dbReference>
<evidence type="ECO:0000313" key="8">
    <source>
        <dbReference type="Proteomes" id="UP000034175"/>
    </source>
</evidence>
<keyword evidence="1 5" id="KW-1003">Cell membrane</keyword>
<comment type="function">
    <text evidence="5">Cell division protein that is involved in the assembly of the Z ring. May serve as a membrane anchor for the Z ring.</text>
</comment>
<dbReference type="NCBIfam" id="TIGR01174">
    <property type="entry name" value="ftsA"/>
    <property type="match status" value="1"/>
</dbReference>
<evidence type="ECO:0000256" key="4">
    <source>
        <dbReference type="ARBA" id="ARBA00023306"/>
    </source>
</evidence>
<protein>
    <recommendedName>
        <fullName evidence="5">Cell division protein FtsA</fullName>
    </recommendedName>
</protein>
<evidence type="ECO:0000256" key="1">
    <source>
        <dbReference type="ARBA" id="ARBA00022475"/>
    </source>
</evidence>
<comment type="similarity">
    <text evidence="5">Belongs to the FtsA/MreB family.</text>
</comment>
<dbReference type="HAMAP" id="MF_02033">
    <property type="entry name" value="FtsA"/>
    <property type="match status" value="1"/>
</dbReference>
<dbReference type="Proteomes" id="UP000034175">
    <property type="component" value="Unassembled WGS sequence"/>
</dbReference>
<dbReference type="Gene3D" id="3.30.1490.110">
    <property type="match status" value="1"/>
</dbReference>
<evidence type="ECO:0000256" key="3">
    <source>
        <dbReference type="ARBA" id="ARBA00023136"/>
    </source>
</evidence>
<dbReference type="CDD" id="cd24048">
    <property type="entry name" value="ASKHA_NBD_FtsA"/>
    <property type="match status" value="1"/>
</dbReference>
<dbReference type="InterPro" id="IPR020823">
    <property type="entry name" value="Cell_div_FtsA"/>
</dbReference>
<dbReference type="GO" id="GO:0009898">
    <property type="term" value="C:cytoplasmic side of plasma membrane"/>
    <property type="evidence" value="ECO:0007669"/>
    <property type="project" value="UniProtKB-UniRule"/>
</dbReference>
<organism evidence="7 8">
    <name type="scientific">Candidatus Magasanikbacteria bacterium GW2011_GWA2_46_17</name>
    <dbReference type="NCBI Taxonomy" id="1619042"/>
    <lineage>
        <taxon>Bacteria</taxon>
        <taxon>Candidatus Magasanikiibacteriota</taxon>
    </lineage>
</organism>
<evidence type="ECO:0000256" key="5">
    <source>
        <dbReference type="HAMAP-Rule" id="MF_02033"/>
    </source>
</evidence>
<dbReference type="GO" id="GO:0043093">
    <property type="term" value="P:FtsZ-dependent cytokinesis"/>
    <property type="evidence" value="ECO:0007669"/>
    <property type="project" value="UniProtKB-UniRule"/>
</dbReference>
<dbReference type="InterPro" id="IPR050696">
    <property type="entry name" value="FtsA/MreB"/>
</dbReference>
<evidence type="ECO:0000313" key="7">
    <source>
        <dbReference type="EMBL" id="KKU25603.1"/>
    </source>
</evidence>
<dbReference type="PATRIC" id="fig|1619042.3.peg.577"/>
<dbReference type="GO" id="GO:0032153">
    <property type="term" value="C:cell division site"/>
    <property type="evidence" value="ECO:0007669"/>
    <property type="project" value="UniProtKB-UniRule"/>
</dbReference>
<name>A0A0G1R6A1_9BACT</name>
<gene>
    <name evidence="5" type="primary">ftsA</name>
    <name evidence="7" type="ORF">UX39_C0024G0003</name>
</gene>
<dbReference type="PIRSF" id="PIRSF003101">
    <property type="entry name" value="FtsA"/>
    <property type="match status" value="1"/>
</dbReference>
<proteinExistence type="inferred from homology"/>
<dbReference type="Pfam" id="PF02491">
    <property type="entry name" value="SHS2_FTSA"/>
    <property type="match status" value="1"/>
</dbReference>
<dbReference type="InterPro" id="IPR003494">
    <property type="entry name" value="SHS2_FtsA"/>
</dbReference>
<keyword evidence="4 5" id="KW-0131">Cell cycle</keyword>
<dbReference type="Pfam" id="PF14450">
    <property type="entry name" value="FtsA"/>
    <property type="match status" value="1"/>
</dbReference>
<evidence type="ECO:0000259" key="6">
    <source>
        <dbReference type="SMART" id="SM00842"/>
    </source>
</evidence>
<comment type="caution">
    <text evidence="7">The sequence shown here is derived from an EMBL/GenBank/DDBJ whole genome shotgun (WGS) entry which is preliminary data.</text>
</comment>
<feature type="domain" description="SHS2" evidence="6">
    <location>
        <begin position="6"/>
        <end position="200"/>
    </location>
</feature>
<keyword evidence="3 5" id="KW-0472">Membrane</keyword>